<dbReference type="OrthoDB" id="3035814at2"/>
<sequence length="186" mass="22623">MVDEQDERYDLFQEIEKWKNLIQNNPEIIELAFFKIFVKFENLYTKMIPEYAIGNSSKLGKHEKLKMQFSDYDHLKKMTNVSYFEINSRMKIIVEQIFEKDNCFELIQQDSEWSFFQDCKYLRNFIAHESDEAKREYISHSLHHKDFLEPKDYLLKKNRQKGGQSNYDRFVKMIKNFATVLVEEQE</sequence>
<dbReference type="Proteomes" id="UP000315128">
    <property type="component" value="Chromosome"/>
</dbReference>
<gene>
    <name evidence="1" type="ORF">FLP15_00320</name>
</gene>
<proteinExistence type="predicted"/>
<organism evidence="1 2">
    <name type="scientific">Lactococcus protaetiae</name>
    <dbReference type="NCBI Taxonomy" id="2592653"/>
    <lineage>
        <taxon>Bacteria</taxon>
        <taxon>Bacillati</taxon>
        <taxon>Bacillota</taxon>
        <taxon>Bacilli</taxon>
        <taxon>Lactobacillales</taxon>
        <taxon>Streptococcaceae</taxon>
        <taxon>Lactococcus</taxon>
    </lineage>
</organism>
<reference evidence="1 2" key="1">
    <citation type="submission" date="2019-07" db="EMBL/GenBank/DDBJ databases">
        <title>Genome sequencing of KACC 19320.</title>
        <authorList>
            <person name="Heo J."/>
            <person name="Kim S.-J."/>
            <person name="Kim J.-S."/>
            <person name="Hong S.-B."/>
            <person name="Kwon S.-W."/>
        </authorList>
    </citation>
    <scope>NUCLEOTIDE SEQUENCE [LARGE SCALE GENOMIC DNA]</scope>
    <source>
        <strain evidence="1 2">KACC 19320</strain>
    </source>
</reference>
<accession>A0A514Z5M6</accession>
<protein>
    <recommendedName>
        <fullName evidence="3">RiboL-PSP-HEPN domain-containing protein</fullName>
    </recommendedName>
</protein>
<dbReference type="KEGG" id="lack:FLP15_00320"/>
<dbReference type="RefSeq" id="WP_142765561.1">
    <property type="nucleotide sequence ID" value="NZ_CP041356.1"/>
</dbReference>
<name>A0A514Z5M6_9LACT</name>
<dbReference type="AlphaFoldDB" id="A0A514Z5M6"/>
<evidence type="ECO:0000313" key="1">
    <source>
        <dbReference type="EMBL" id="QDK69894.1"/>
    </source>
</evidence>
<evidence type="ECO:0008006" key="3">
    <source>
        <dbReference type="Google" id="ProtNLM"/>
    </source>
</evidence>
<dbReference type="EMBL" id="CP041356">
    <property type="protein sequence ID" value="QDK69894.1"/>
    <property type="molecule type" value="Genomic_DNA"/>
</dbReference>
<keyword evidence="2" id="KW-1185">Reference proteome</keyword>
<evidence type="ECO:0000313" key="2">
    <source>
        <dbReference type="Proteomes" id="UP000315128"/>
    </source>
</evidence>